<keyword evidence="2" id="KW-1133">Transmembrane helix</keyword>
<evidence type="ECO:0000313" key="4">
    <source>
        <dbReference type="EMBL" id="OAV87192.1"/>
    </source>
</evidence>
<feature type="transmembrane region" description="Helical" evidence="2">
    <location>
        <begin position="221"/>
        <end position="240"/>
    </location>
</feature>
<organism evidence="4">
    <name type="scientific">Puccinia triticina (isolate 1-1 / race 1 (BBBD))</name>
    <name type="common">Brown leaf rust fungus</name>
    <dbReference type="NCBI Taxonomy" id="630390"/>
    <lineage>
        <taxon>Eukaryota</taxon>
        <taxon>Fungi</taxon>
        <taxon>Dikarya</taxon>
        <taxon>Basidiomycota</taxon>
        <taxon>Pucciniomycotina</taxon>
        <taxon>Pucciniomycetes</taxon>
        <taxon>Pucciniales</taxon>
        <taxon>Pucciniaceae</taxon>
        <taxon>Puccinia</taxon>
    </lineage>
</organism>
<keyword evidence="2" id="KW-0472">Membrane</keyword>
<dbReference type="GO" id="GO:0031965">
    <property type="term" value="C:nuclear membrane"/>
    <property type="evidence" value="ECO:0007669"/>
    <property type="project" value="InterPro"/>
</dbReference>
<reference evidence="4" key="2">
    <citation type="submission" date="2016-05" db="EMBL/GenBank/DDBJ databases">
        <title>Comparative analysis highlights variable genome content of wheat rusts and divergence of the mating loci.</title>
        <authorList>
            <person name="Cuomo C.A."/>
            <person name="Bakkeren G."/>
            <person name="Szabo L."/>
            <person name="Khalil H."/>
            <person name="Joly D."/>
            <person name="Goldberg J."/>
            <person name="Young S."/>
            <person name="Zeng Q."/>
            <person name="Fellers J."/>
        </authorList>
    </citation>
    <scope>NUCLEOTIDE SEQUENCE [LARGE SCALE GENOMIC DNA]</scope>
    <source>
        <strain evidence="4">1-1 BBBD Race 1</strain>
    </source>
</reference>
<keyword evidence="2" id="KW-0812">Transmembrane</keyword>
<evidence type="ECO:0000256" key="2">
    <source>
        <dbReference type="SAM" id="Phobius"/>
    </source>
</evidence>
<dbReference type="Proteomes" id="UP000005240">
    <property type="component" value="Unassembled WGS sequence"/>
</dbReference>
<feature type="compositionally biased region" description="Basic residues" evidence="1">
    <location>
        <begin position="10"/>
        <end position="23"/>
    </location>
</feature>
<evidence type="ECO:0000259" key="3">
    <source>
        <dbReference type="SMART" id="SM01042"/>
    </source>
</evidence>
<feature type="region of interest" description="Disordered" evidence="1">
    <location>
        <begin position="1"/>
        <end position="45"/>
    </location>
</feature>
<dbReference type="InterPro" id="IPR018767">
    <property type="entry name" value="Brl1/Brr6_dom"/>
</dbReference>
<dbReference type="AlphaFoldDB" id="A0A180G427"/>
<feature type="domain" description="Brl1/Brr6" evidence="3">
    <location>
        <begin position="114"/>
        <end position="248"/>
    </location>
</feature>
<reference evidence="5" key="4">
    <citation type="submission" date="2025-05" db="UniProtKB">
        <authorList>
            <consortium name="EnsemblFungi"/>
        </authorList>
    </citation>
    <scope>IDENTIFICATION</scope>
    <source>
        <strain evidence="5">isolate 1-1 / race 1 (BBBD)</strain>
    </source>
</reference>
<feature type="region of interest" description="Disordered" evidence="1">
    <location>
        <begin position="57"/>
        <end position="104"/>
    </location>
</feature>
<dbReference type="GO" id="GO:0006998">
    <property type="term" value="P:nuclear envelope organization"/>
    <property type="evidence" value="ECO:0007669"/>
    <property type="project" value="InterPro"/>
</dbReference>
<accession>A0A180G427</accession>
<evidence type="ECO:0000313" key="6">
    <source>
        <dbReference type="Proteomes" id="UP000005240"/>
    </source>
</evidence>
<dbReference type="InterPro" id="IPR040202">
    <property type="entry name" value="Brl1/Brr6"/>
</dbReference>
<dbReference type="PANTHER" id="PTHR28136">
    <property type="entry name" value="NUCLEUS EXPORT PROTEIN BRR6"/>
    <property type="match status" value="1"/>
</dbReference>
<dbReference type="EnsemblFungi" id="PTTG_10985-t43_1">
    <property type="protein sequence ID" value="PTTG_10985-t43_1-p1"/>
    <property type="gene ID" value="PTTG_10985"/>
</dbReference>
<dbReference type="Pfam" id="PF10104">
    <property type="entry name" value="Brr6_like_C_C"/>
    <property type="match status" value="1"/>
</dbReference>
<keyword evidence="6" id="KW-1185">Reference proteome</keyword>
<evidence type="ECO:0000313" key="5">
    <source>
        <dbReference type="EnsemblFungi" id="PTTG_10985-t43_1-p1"/>
    </source>
</evidence>
<dbReference type="SMART" id="SM01042">
    <property type="entry name" value="Brr6_like_C_C"/>
    <property type="match status" value="1"/>
</dbReference>
<reference evidence="5 6" key="3">
    <citation type="journal article" date="2017" name="G3 (Bethesda)">
        <title>Comparative analysis highlights variable genome content of wheat rusts and divergence of the mating loci.</title>
        <authorList>
            <person name="Cuomo C.A."/>
            <person name="Bakkeren G."/>
            <person name="Khalil H.B."/>
            <person name="Panwar V."/>
            <person name="Joly D."/>
            <person name="Linning R."/>
            <person name="Sakthikumar S."/>
            <person name="Song X."/>
            <person name="Adiconis X."/>
            <person name="Fan L."/>
            <person name="Goldberg J.M."/>
            <person name="Levin J.Z."/>
            <person name="Young S."/>
            <person name="Zeng Q."/>
            <person name="Anikster Y."/>
            <person name="Bruce M."/>
            <person name="Wang M."/>
            <person name="Yin C."/>
            <person name="McCallum B."/>
            <person name="Szabo L.J."/>
            <person name="Hulbert S."/>
            <person name="Chen X."/>
            <person name="Fellers J.P."/>
        </authorList>
    </citation>
    <scope>NUCLEOTIDE SEQUENCE</scope>
    <source>
        <strain evidence="5">isolate 1-1 / race 1 (BBBD)</strain>
        <strain evidence="6">Isolate 1-1 / race 1 (BBBD)</strain>
    </source>
</reference>
<dbReference type="OrthoDB" id="5961at2759"/>
<dbReference type="GO" id="GO:0055088">
    <property type="term" value="P:lipid homeostasis"/>
    <property type="evidence" value="ECO:0007669"/>
    <property type="project" value="InterPro"/>
</dbReference>
<gene>
    <name evidence="4" type="ORF">PTTG_10985</name>
</gene>
<feature type="transmembrane region" description="Helical" evidence="2">
    <location>
        <begin position="114"/>
        <end position="141"/>
    </location>
</feature>
<evidence type="ECO:0000256" key="1">
    <source>
        <dbReference type="SAM" id="MobiDB-lite"/>
    </source>
</evidence>
<name>A0A180G427_PUCT1</name>
<dbReference type="VEuPathDB" id="FungiDB:PTTG_10985"/>
<reference evidence="4" key="1">
    <citation type="submission" date="2009-11" db="EMBL/GenBank/DDBJ databases">
        <authorList>
            <consortium name="The Broad Institute Genome Sequencing Platform"/>
            <person name="Ward D."/>
            <person name="Feldgarden M."/>
            <person name="Earl A."/>
            <person name="Young S.K."/>
            <person name="Zeng Q."/>
            <person name="Koehrsen M."/>
            <person name="Alvarado L."/>
            <person name="Berlin A."/>
            <person name="Bochicchio J."/>
            <person name="Borenstein D."/>
            <person name="Chapman S.B."/>
            <person name="Chen Z."/>
            <person name="Engels R."/>
            <person name="Freedman E."/>
            <person name="Gellesch M."/>
            <person name="Goldberg J."/>
            <person name="Griggs A."/>
            <person name="Gujja S."/>
            <person name="Heilman E."/>
            <person name="Heiman D."/>
            <person name="Hepburn T."/>
            <person name="Howarth C."/>
            <person name="Jen D."/>
            <person name="Larson L."/>
            <person name="Lewis B."/>
            <person name="Mehta T."/>
            <person name="Park D."/>
            <person name="Pearson M."/>
            <person name="Roberts A."/>
            <person name="Saif S."/>
            <person name="Shea T."/>
            <person name="Shenoy N."/>
            <person name="Sisk P."/>
            <person name="Stolte C."/>
            <person name="Sykes S."/>
            <person name="Thomson T."/>
            <person name="Walk T."/>
            <person name="White J."/>
            <person name="Yandava C."/>
            <person name="Izard J."/>
            <person name="Baranova O.V."/>
            <person name="Blanton J.M."/>
            <person name="Tanner A.C."/>
            <person name="Dewhirst F.E."/>
            <person name="Haas B."/>
            <person name="Nusbaum C."/>
            <person name="Birren B."/>
        </authorList>
    </citation>
    <scope>NUCLEOTIDE SEQUENCE [LARGE SCALE GENOMIC DNA]</scope>
    <source>
        <strain evidence="4">1-1 BBBD Race 1</strain>
    </source>
</reference>
<feature type="compositionally biased region" description="Acidic residues" evidence="1">
    <location>
        <begin position="36"/>
        <end position="45"/>
    </location>
</feature>
<dbReference type="PANTHER" id="PTHR28136:SF1">
    <property type="entry name" value="NUCLEUS EXPORT PROTEIN BRL1"/>
    <property type="match status" value="1"/>
</dbReference>
<sequence length="296" mass="33194">MYSTNAVKHETRRRTRAHQKQIRSKLSTLSFHSDHEQEEAEDDSDVEVLSAAQTHHGLLGKPKAASARRRADRIKPGAPGPSTTNYLTINGWKGADGPQQQPPSRLSTDTPYILLVYLQLLFNSSLVFVGLYLAINLILIIRTDINHKVLVHTARLRQEIDACASDYHANRCFPATQRTPFIEKHCLQWEACMARNPSLISRAKIGAETFAEVINGFVDSISWKTMLFIFLSIGAGIYATNMAMNNYKAKWESVYNHPKPPSAWAPRLTPRKKAGADQADTQAVDPITVFARNQEK</sequence>
<proteinExistence type="predicted"/>
<dbReference type="EMBL" id="ADAS02000539">
    <property type="protein sequence ID" value="OAV87192.1"/>
    <property type="molecule type" value="Genomic_DNA"/>
</dbReference>
<protein>
    <submittedName>
        <fullName evidence="5">Brr6_like_C_C domain-containing protein</fullName>
    </submittedName>
</protein>